<evidence type="ECO:0000313" key="1">
    <source>
        <dbReference type="EMBL" id="EPY29243.1"/>
    </source>
</evidence>
<dbReference type="InterPro" id="IPR028364">
    <property type="entry name" value="Ribosomal_uL1/biogenesis"/>
</dbReference>
<dbReference type="InterPro" id="IPR023674">
    <property type="entry name" value="Ribosomal_uL1-like"/>
</dbReference>
<dbReference type="AlphaFoldDB" id="S9V5E4"/>
<evidence type="ECO:0008006" key="4">
    <source>
        <dbReference type="Google" id="ProtNLM"/>
    </source>
</evidence>
<dbReference type="EMBL" id="ATMH01004653">
    <property type="protein sequence ID" value="EPY29243.1"/>
    <property type="molecule type" value="Genomic_DNA"/>
</dbReference>
<organism evidence="2 3">
    <name type="scientific">Strigomonas culicis</name>
    <dbReference type="NCBI Taxonomy" id="28005"/>
    <lineage>
        <taxon>Eukaryota</taxon>
        <taxon>Discoba</taxon>
        <taxon>Euglenozoa</taxon>
        <taxon>Kinetoplastea</taxon>
        <taxon>Metakinetoplastina</taxon>
        <taxon>Trypanosomatida</taxon>
        <taxon>Trypanosomatidae</taxon>
        <taxon>Strigomonadinae</taxon>
        <taxon>Strigomonas</taxon>
    </lineage>
</organism>
<dbReference type="EMBL" id="ATMH01000766">
    <property type="protein sequence ID" value="EPY36078.1"/>
    <property type="molecule type" value="Genomic_DNA"/>
</dbReference>
<name>S9V5E4_9TRYP</name>
<gene>
    <name evidence="2" type="ORF">STCU_00766</name>
    <name evidence="1" type="ORF">STCU_04653</name>
</gene>
<dbReference type="OrthoDB" id="10251727at2759"/>
<reference evidence="2" key="2">
    <citation type="submission" date="2013-03" db="EMBL/GenBank/DDBJ databases">
        <authorList>
            <person name="Motta M.C.M."/>
            <person name="Martins A.C.A."/>
            <person name="Preta C.M.C.C."/>
            <person name="Silva R."/>
            <person name="de Souza S.S."/>
            <person name="Klein C.C."/>
            <person name="de Almeida L.G.P."/>
            <person name="Cunha O.L."/>
            <person name="Colabardini A.C."/>
            <person name="Lima B.A."/>
            <person name="Machado C.R."/>
            <person name="Soares C.M.A."/>
            <person name="de Menezes C.B.A."/>
            <person name="Bartolomeu D.C."/>
            <person name="Grisard E.C."/>
            <person name="Fantinatti-Garboggini F."/>
            <person name="Rodrigues-Luiz G.F."/>
            <person name="Wagner G."/>
            <person name="Goldman G.H."/>
            <person name="Fietto J.L.R."/>
            <person name="Ciapina L.P."/>
            <person name="Brocchi M."/>
            <person name="Elias M.C."/>
            <person name="Goldman M.H.S."/>
            <person name="Sagot M.-F."/>
            <person name="Pereira M."/>
            <person name="Stoco P.H."/>
            <person name="Teixeira S.M.R."/>
            <person name="de Mendonca-Neto R.P."/>
            <person name="Maciel T.E.F."/>
            <person name="Mendes T.A.O."/>
            <person name="Urmenyi T.P."/>
            <person name="Teixeira M.M.G."/>
            <person name="de Camargo E.F.P."/>
            <person name="de Sousa W."/>
            <person name="Schenkman S."/>
            <person name="de Vasconcelos A.T.R."/>
        </authorList>
    </citation>
    <scope>NUCLEOTIDE SEQUENCE</scope>
</reference>
<reference evidence="2 3" key="1">
    <citation type="journal article" date="2013" name="PLoS ONE">
        <title>Predicting the Proteins of Angomonas deanei, Strigomonas culicis and Their Respective Endosymbionts Reveals New Aspects of the Trypanosomatidae Family.</title>
        <authorList>
            <person name="Motta M.C."/>
            <person name="Martins A.C."/>
            <person name="de Souza S.S."/>
            <person name="Catta-Preta C.M."/>
            <person name="Silva R."/>
            <person name="Klein C.C."/>
            <person name="de Almeida L.G."/>
            <person name="de Lima Cunha O."/>
            <person name="Ciapina L.P."/>
            <person name="Brocchi M."/>
            <person name="Colabardini A.C."/>
            <person name="de Araujo Lima B."/>
            <person name="Machado C.R."/>
            <person name="de Almeida Soares C.M."/>
            <person name="Probst C.M."/>
            <person name="de Menezes C.B."/>
            <person name="Thompson C.E."/>
            <person name="Bartholomeu D.C."/>
            <person name="Gradia D.F."/>
            <person name="Pavoni D.P."/>
            <person name="Grisard E.C."/>
            <person name="Fantinatti-Garboggini F."/>
            <person name="Marchini F.K."/>
            <person name="Rodrigues-Luiz G.F."/>
            <person name="Wagner G."/>
            <person name="Goldman G.H."/>
            <person name="Fietto J.L."/>
            <person name="Elias M.C."/>
            <person name="Goldman M.H."/>
            <person name="Sagot M.F."/>
            <person name="Pereira M."/>
            <person name="Stoco P.H."/>
            <person name="de Mendonca-Neto R.P."/>
            <person name="Teixeira S.M."/>
            <person name="Maciel T.E."/>
            <person name="de Oliveira Mendes T.A."/>
            <person name="Urmenyi T.P."/>
            <person name="de Souza W."/>
            <person name="Schenkman S."/>
            <person name="de Vasconcelos A.T."/>
        </authorList>
    </citation>
    <scope>NUCLEOTIDE SEQUENCE [LARGE SCALE GENOMIC DNA]</scope>
</reference>
<protein>
    <recommendedName>
        <fullName evidence="4">Ribosomal protein L1</fullName>
    </recommendedName>
</protein>
<evidence type="ECO:0000313" key="3">
    <source>
        <dbReference type="Proteomes" id="UP000015354"/>
    </source>
</evidence>
<dbReference type="Gene3D" id="3.30.190.20">
    <property type="match status" value="1"/>
</dbReference>
<sequence>MATLTLANVHEAVQKLVAFLKSGQDARQPEGDVNMLFTSSSEEKQASVEIEVAFITSPVAHRVPLYFVVPHEIMLGTICLITNPPQDSYERKVLALAEDSDPIAQRVKRIMDTKNLNAKINDPVSVRAFSKSYDNFILYDVKKFPKQLTGEFLGHQRLPVWIAKSANLSEALTTASKTVVVPRRGANAAVCRVGHTGLSVSQLEENITVFIDSLVQSPRGCRAADILHIRVAGTNAAGKRAGLPIFGHPFELVASERATVQESKLRTSAVRSAV</sequence>
<dbReference type="SUPFAM" id="SSF56808">
    <property type="entry name" value="Ribosomal protein L1"/>
    <property type="match status" value="1"/>
</dbReference>
<accession>S9V5E4</accession>
<keyword evidence="3" id="KW-1185">Reference proteome</keyword>
<dbReference type="Proteomes" id="UP000015354">
    <property type="component" value="Unassembled WGS sequence"/>
</dbReference>
<dbReference type="InterPro" id="IPR016095">
    <property type="entry name" value="Ribosomal_uL1_3-a/b-sand"/>
</dbReference>
<dbReference type="Gene3D" id="3.40.50.790">
    <property type="match status" value="1"/>
</dbReference>
<dbReference type="Pfam" id="PF00687">
    <property type="entry name" value="Ribosomal_L1"/>
    <property type="match status" value="1"/>
</dbReference>
<proteinExistence type="predicted"/>
<evidence type="ECO:0000313" key="2">
    <source>
        <dbReference type="EMBL" id="EPY36078.1"/>
    </source>
</evidence>
<comment type="caution">
    <text evidence="2">The sequence shown here is derived from an EMBL/GenBank/DDBJ whole genome shotgun (WGS) entry which is preliminary data.</text>
</comment>